<feature type="transmembrane region" description="Helical" evidence="5">
    <location>
        <begin position="133"/>
        <end position="149"/>
    </location>
</feature>
<organism evidence="7 8">
    <name type="scientific">Paenibacillus glycinis</name>
    <dbReference type="NCBI Taxonomy" id="2697035"/>
    <lineage>
        <taxon>Bacteria</taxon>
        <taxon>Bacillati</taxon>
        <taxon>Bacillota</taxon>
        <taxon>Bacilli</taxon>
        <taxon>Bacillales</taxon>
        <taxon>Paenibacillaceae</taxon>
        <taxon>Paenibacillus</taxon>
    </lineage>
</organism>
<feature type="transmembrane region" description="Helical" evidence="5">
    <location>
        <begin position="156"/>
        <end position="179"/>
    </location>
</feature>
<protein>
    <recommendedName>
        <fullName evidence="5">Transport permease protein</fullName>
    </recommendedName>
</protein>
<dbReference type="PROSITE" id="PS51012">
    <property type="entry name" value="ABC_TM2"/>
    <property type="match status" value="1"/>
</dbReference>
<comment type="caution">
    <text evidence="5">Lacks conserved residue(s) required for the propagation of feature annotation.</text>
</comment>
<evidence type="ECO:0000256" key="4">
    <source>
        <dbReference type="ARBA" id="ARBA00023136"/>
    </source>
</evidence>
<keyword evidence="2 5" id="KW-0812">Transmembrane</keyword>
<feature type="transmembrane region" description="Helical" evidence="5">
    <location>
        <begin position="78"/>
        <end position="96"/>
    </location>
</feature>
<evidence type="ECO:0000313" key="7">
    <source>
        <dbReference type="EMBL" id="NBD26880.1"/>
    </source>
</evidence>
<keyword evidence="4 5" id="KW-0472">Membrane</keyword>
<proteinExistence type="inferred from homology"/>
<comment type="caution">
    <text evidence="7">The sequence shown here is derived from an EMBL/GenBank/DDBJ whole genome shotgun (WGS) entry which is preliminary data.</text>
</comment>
<reference evidence="7 8" key="1">
    <citation type="submission" date="2020-01" db="EMBL/GenBank/DDBJ databases">
        <title>Paenibacillus soybeanensis sp. nov. isolated from the nodules of soybean (Glycine max(L.) Merr).</title>
        <authorList>
            <person name="Wang H."/>
        </authorList>
    </citation>
    <scope>NUCLEOTIDE SEQUENCE [LARGE SCALE GENOMIC DNA]</scope>
    <source>
        <strain evidence="7 8">T1</strain>
    </source>
</reference>
<dbReference type="PIRSF" id="PIRSF006648">
    <property type="entry name" value="DrrB"/>
    <property type="match status" value="1"/>
</dbReference>
<evidence type="ECO:0000313" key="8">
    <source>
        <dbReference type="Proteomes" id="UP000665561"/>
    </source>
</evidence>
<keyword evidence="3 5" id="KW-1133">Transmembrane helix</keyword>
<comment type="subcellular location">
    <subcellularLocation>
        <location evidence="5">Cell membrane</location>
        <topology evidence="5">Multi-pass membrane protein</topology>
    </subcellularLocation>
    <subcellularLocation>
        <location evidence="1">Membrane</location>
        <topology evidence="1">Multi-pass membrane protein</topology>
    </subcellularLocation>
</comment>
<evidence type="ECO:0000256" key="2">
    <source>
        <dbReference type="ARBA" id="ARBA00022692"/>
    </source>
</evidence>
<name>A0ABW9XW24_9BACL</name>
<dbReference type="PANTHER" id="PTHR43229">
    <property type="entry name" value="NODULATION PROTEIN J"/>
    <property type="match status" value="1"/>
</dbReference>
<sequence length="270" mass="29882">MKTANGLAGLPDMAHTRVRDGGLRRWRTELSILFRIQFAIIRDSWVWVVLMATLLPLAMILFMNFFMENPTPETMVRILAGNLIFGVIVMGLNSMGQEISWQKHQGHFTFYASLPISKLNFVIANMLRGLMSTLPSFIILGAIGQYVLGVEIHYSWGLPVVVLLSMSSVVGAGVALGFWSPSHQLTNVLAQSLMMVVSFLSPVMVEMSSLPPFVQWISYLLPTTYAADAMRAMLLGGWNTGVLADCLIMLGFTAASVVLINRLVNWRVKA</sequence>
<feature type="transmembrane region" description="Helical" evidence="5">
    <location>
        <begin position="242"/>
        <end position="264"/>
    </location>
</feature>
<feature type="transmembrane region" description="Helical" evidence="5">
    <location>
        <begin position="45"/>
        <end position="66"/>
    </location>
</feature>
<evidence type="ECO:0000256" key="3">
    <source>
        <dbReference type="ARBA" id="ARBA00022989"/>
    </source>
</evidence>
<dbReference type="RefSeq" id="WP_161745903.1">
    <property type="nucleotide sequence ID" value="NZ_JAAAMV010000024.1"/>
</dbReference>
<keyword evidence="5" id="KW-1003">Cell membrane</keyword>
<dbReference type="PANTHER" id="PTHR43229:SF3">
    <property type="entry name" value="ABC-TYPE MULTIDRUG TRANSPORT SYSTEM, PERMEASE COMPONENT"/>
    <property type="match status" value="1"/>
</dbReference>
<dbReference type="InterPro" id="IPR000412">
    <property type="entry name" value="ABC_2_transport"/>
</dbReference>
<comment type="similarity">
    <text evidence="5">Belongs to the ABC-2 integral membrane protein family.</text>
</comment>
<evidence type="ECO:0000256" key="1">
    <source>
        <dbReference type="ARBA" id="ARBA00004141"/>
    </source>
</evidence>
<feature type="domain" description="ABC transmembrane type-2" evidence="6">
    <location>
        <begin position="43"/>
        <end position="267"/>
    </location>
</feature>
<dbReference type="Proteomes" id="UP000665561">
    <property type="component" value="Unassembled WGS sequence"/>
</dbReference>
<dbReference type="InterPro" id="IPR051784">
    <property type="entry name" value="Nod_factor_ABC_transporter"/>
</dbReference>
<dbReference type="Pfam" id="PF01061">
    <property type="entry name" value="ABC2_membrane"/>
    <property type="match status" value="1"/>
</dbReference>
<accession>A0ABW9XW24</accession>
<keyword evidence="8" id="KW-1185">Reference proteome</keyword>
<dbReference type="EMBL" id="JAAAMV010000024">
    <property type="protein sequence ID" value="NBD26880.1"/>
    <property type="molecule type" value="Genomic_DNA"/>
</dbReference>
<gene>
    <name evidence="7" type="ORF">GT019_23660</name>
</gene>
<keyword evidence="5" id="KW-0813">Transport</keyword>
<dbReference type="InterPro" id="IPR047817">
    <property type="entry name" value="ABC2_TM_bact-type"/>
</dbReference>
<evidence type="ECO:0000256" key="5">
    <source>
        <dbReference type="RuleBase" id="RU361157"/>
    </source>
</evidence>
<dbReference type="InterPro" id="IPR013525">
    <property type="entry name" value="ABC2_TM"/>
</dbReference>
<evidence type="ECO:0000259" key="6">
    <source>
        <dbReference type="PROSITE" id="PS51012"/>
    </source>
</evidence>